<evidence type="ECO:0000256" key="6">
    <source>
        <dbReference type="SAM" id="Coils"/>
    </source>
</evidence>
<evidence type="ECO:0000256" key="4">
    <source>
        <dbReference type="ARBA" id="ARBA00022840"/>
    </source>
</evidence>
<evidence type="ECO:0000256" key="1">
    <source>
        <dbReference type="ARBA" id="ARBA00022741"/>
    </source>
</evidence>
<dbReference type="PANTHER" id="PTHR11070:SF17">
    <property type="entry name" value="DNA HELICASE IV"/>
    <property type="match status" value="1"/>
</dbReference>
<evidence type="ECO:0000313" key="8">
    <source>
        <dbReference type="EMBL" id="MCH1627758.1"/>
    </source>
</evidence>
<dbReference type="NCBIfam" id="NF041464">
    <property type="entry name" value="HelD_BACSU"/>
    <property type="match status" value="1"/>
</dbReference>
<reference evidence="8" key="1">
    <citation type="submission" date="2022-02" db="EMBL/GenBank/DDBJ databases">
        <title>Fredinandcohnia quinoae sp. nov. isolated from Chenopodium quinoa seeds.</title>
        <authorList>
            <person name="Saati-Santamaria Z."/>
            <person name="Flores-Felix J.D."/>
            <person name="Igual J.M."/>
            <person name="Velazquez E."/>
            <person name="Garcia-Fraile P."/>
            <person name="Martinez-Molina E."/>
        </authorList>
    </citation>
    <scope>NUCLEOTIDE SEQUENCE</scope>
    <source>
        <strain evidence="8">SECRCQ15</strain>
    </source>
</reference>
<dbReference type="PROSITE" id="PS51198">
    <property type="entry name" value="UVRD_HELICASE_ATP_BIND"/>
    <property type="match status" value="1"/>
</dbReference>
<evidence type="ECO:0000256" key="3">
    <source>
        <dbReference type="ARBA" id="ARBA00022806"/>
    </source>
</evidence>
<dbReference type="GO" id="GO:0005829">
    <property type="term" value="C:cytosol"/>
    <property type="evidence" value="ECO:0007669"/>
    <property type="project" value="TreeGrafter"/>
</dbReference>
<sequence length="774" mass="90536">MEKMNVDWKLEQERVDHVLEEIDQKVKKLDTNIGGLKKDIVELRKDFWNDITVNLDEPDDVIETFTSIKQQAELIGERERSHKQIHKQLKTLDRLKYSPYFGRFDFLEDDEKEEEKVYIGIASLLDGTDENFLIYDWRAPISSLYYDYYPGPAEYNTPFGTIQGDMSVKRQFIIKSGEIKSMFDTGVTIGDEMLQEVLGNNSNTQMKSIVATIQKEQNKIIRNEKSRYLIVQGVAGSGKTSAALQRVAYLLYRYREQLNSSNIMLFSPNPLFNSYVATVLPELGEDNMQQSTFQEYVEYRLGKTFKVEDPFTQMEFLLGDVDHPDYETRLTAIHYKASIGFKDRIDKYIEALGTEGLLFKNIKFRGKIIISKDEIKNTFYSLDRSNSIPNRMSILAEWIGKELFKIERKERGKDWVTRESELMDKAEYLAFYQELQRKRQSSEETFDDFELEQKLIAKEIVRKHFKPLKQAVKRLEFLNVQGVYRQLFEGISSLKPFEGWEQVCRFTVERIKKKELTYEDATPYLYLQDQLEGKKSNTLIRHLFIDEAQDYSPFQFEYLKQLFSNCRMTILGDYNQAIYAHSMNAPTLLSPEIFEEGKYERVELTKSYRSTKEIVEFTKCLINGGEMIEPFNRPGLLPTLTEVGNESELHDKIVERVNQLQDEGHQTIAIICKTAIESKEAFDALQKKLPVRVMDNETYSFDKGILILPAYLAKGIEFDAVIIYNGSNDQYGREYERKLFYTACTRAMHELDIFTIGKRTMLMNEVPKENYYLK</sequence>
<organism evidence="8 9">
    <name type="scientific">Fredinandcohnia quinoae</name>
    <dbReference type="NCBI Taxonomy" id="2918902"/>
    <lineage>
        <taxon>Bacteria</taxon>
        <taxon>Bacillati</taxon>
        <taxon>Bacillota</taxon>
        <taxon>Bacilli</taxon>
        <taxon>Bacillales</taxon>
        <taxon>Bacillaceae</taxon>
        <taxon>Fredinandcohnia</taxon>
    </lineage>
</organism>
<evidence type="ECO:0000256" key="2">
    <source>
        <dbReference type="ARBA" id="ARBA00022801"/>
    </source>
</evidence>
<dbReference type="GO" id="GO:0003677">
    <property type="term" value="F:DNA binding"/>
    <property type="evidence" value="ECO:0007669"/>
    <property type="project" value="InterPro"/>
</dbReference>
<dbReference type="GO" id="GO:0043138">
    <property type="term" value="F:3'-5' DNA helicase activity"/>
    <property type="evidence" value="ECO:0007669"/>
    <property type="project" value="TreeGrafter"/>
</dbReference>
<dbReference type="InterPro" id="IPR027417">
    <property type="entry name" value="P-loop_NTPase"/>
</dbReference>
<evidence type="ECO:0000313" key="9">
    <source>
        <dbReference type="Proteomes" id="UP001431131"/>
    </source>
</evidence>
<dbReference type="Proteomes" id="UP001431131">
    <property type="component" value="Unassembled WGS sequence"/>
</dbReference>
<dbReference type="Pfam" id="PF13538">
    <property type="entry name" value="UvrD_C_2"/>
    <property type="match status" value="1"/>
</dbReference>
<evidence type="ECO:0000259" key="7">
    <source>
        <dbReference type="PROSITE" id="PS51198"/>
    </source>
</evidence>
<dbReference type="GO" id="GO:0000725">
    <property type="term" value="P:recombinational repair"/>
    <property type="evidence" value="ECO:0007669"/>
    <property type="project" value="TreeGrafter"/>
</dbReference>
<dbReference type="RefSeq" id="WP_240257677.1">
    <property type="nucleotide sequence ID" value="NZ_JAKTTI010000053.1"/>
</dbReference>
<dbReference type="Gene3D" id="3.40.50.300">
    <property type="entry name" value="P-loop containing nucleotide triphosphate hydrolases"/>
    <property type="match status" value="3"/>
</dbReference>
<dbReference type="InterPro" id="IPR048228">
    <property type="entry name" value="HelD_bacillota"/>
</dbReference>
<dbReference type="GO" id="GO:0005524">
    <property type="term" value="F:ATP binding"/>
    <property type="evidence" value="ECO:0007669"/>
    <property type="project" value="UniProtKB-UniRule"/>
</dbReference>
<keyword evidence="1 5" id="KW-0547">Nucleotide-binding</keyword>
<dbReference type="InterPro" id="IPR014016">
    <property type="entry name" value="UvrD-like_ATP-bd"/>
</dbReference>
<keyword evidence="4 5" id="KW-0067">ATP-binding</keyword>
<comment type="caution">
    <text evidence="8">The sequence shown here is derived from an EMBL/GenBank/DDBJ whole genome shotgun (WGS) entry which is preliminary data.</text>
</comment>
<dbReference type="Pfam" id="PF00580">
    <property type="entry name" value="UvrD-helicase"/>
    <property type="match status" value="1"/>
</dbReference>
<dbReference type="InterPro" id="IPR027785">
    <property type="entry name" value="UvrD-like_helicase_C"/>
</dbReference>
<dbReference type="GO" id="GO:0016787">
    <property type="term" value="F:hydrolase activity"/>
    <property type="evidence" value="ECO:0007669"/>
    <property type="project" value="UniProtKB-UniRule"/>
</dbReference>
<dbReference type="PANTHER" id="PTHR11070">
    <property type="entry name" value="UVRD / RECB / PCRA DNA HELICASE FAMILY MEMBER"/>
    <property type="match status" value="1"/>
</dbReference>
<keyword evidence="6" id="KW-0175">Coiled coil</keyword>
<keyword evidence="9" id="KW-1185">Reference proteome</keyword>
<proteinExistence type="predicted"/>
<feature type="coiled-coil region" evidence="6">
    <location>
        <begin position="19"/>
        <end position="46"/>
    </location>
</feature>
<keyword evidence="2 5" id="KW-0378">Hydrolase</keyword>
<feature type="domain" description="UvrD-like helicase ATP-binding" evidence="7">
    <location>
        <begin position="212"/>
        <end position="611"/>
    </location>
</feature>
<gene>
    <name evidence="8" type="ORF">MJG50_20695</name>
</gene>
<dbReference type="EMBL" id="JAKTTI010000053">
    <property type="protein sequence ID" value="MCH1627758.1"/>
    <property type="molecule type" value="Genomic_DNA"/>
</dbReference>
<dbReference type="InterPro" id="IPR000212">
    <property type="entry name" value="DNA_helicase_UvrD/REP"/>
</dbReference>
<feature type="binding site" evidence="5">
    <location>
        <begin position="233"/>
        <end position="240"/>
    </location>
    <ligand>
        <name>ATP</name>
        <dbReference type="ChEBI" id="CHEBI:30616"/>
    </ligand>
</feature>
<protein>
    <submittedName>
        <fullName evidence="8">UvrD-helicase domain-containing protein</fullName>
    </submittedName>
</protein>
<dbReference type="SUPFAM" id="SSF52540">
    <property type="entry name" value="P-loop containing nucleoside triphosphate hydrolases"/>
    <property type="match status" value="1"/>
</dbReference>
<keyword evidence="3 5" id="KW-0347">Helicase</keyword>
<dbReference type="AlphaFoldDB" id="A0AAW5E5I5"/>
<name>A0AAW5E5I5_9BACI</name>
<evidence type="ECO:0000256" key="5">
    <source>
        <dbReference type="PROSITE-ProRule" id="PRU00560"/>
    </source>
</evidence>
<accession>A0AAW5E5I5</accession>